<keyword evidence="2" id="KW-0805">Transcription regulation</keyword>
<dbReference type="OrthoDB" id="9784984at2"/>
<accession>D6TGQ0</accession>
<keyword evidence="5" id="KW-0804">Transcription</keyword>
<comment type="similarity">
    <text evidence="1">Belongs to the sigma-70 factor family. ECF subfamily.</text>
</comment>
<keyword evidence="3" id="KW-0731">Sigma factor</keyword>
<feature type="domain" description="RNA polymerase sigma factor 70 region 4 type 2" evidence="7">
    <location>
        <begin position="149"/>
        <end position="198"/>
    </location>
</feature>
<dbReference type="AlphaFoldDB" id="D6TGQ0"/>
<dbReference type="Pfam" id="PF04542">
    <property type="entry name" value="Sigma70_r2"/>
    <property type="match status" value="1"/>
</dbReference>
<organism evidence="8 9">
    <name type="scientific">Ktedonobacter racemifer DSM 44963</name>
    <dbReference type="NCBI Taxonomy" id="485913"/>
    <lineage>
        <taxon>Bacteria</taxon>
        <taxon>Bacillati</taxon>
        <taxon>Chloroflexota</taxon>
        <taxon>Ktedonobacteria</taxon>
        <taxon>Ktedonobacterales</taxon>
        <taxon>Ktedonobacteraceae</taxon>
        <taxon>Ktedonobacter</taxon>
    </lineage>
</organism>
<dbReference type="Proteomes" id="UP000004508">
    <property type="component" value="Unassembled WGS sequence"/>
</dbReference>
<feature type="domain" description="RNA polymerase sigma-70 region 2" evidence="6">
    <location>
        <begin position="36"/>
        <end position="109"/>
    </location>
</feature>
<evidence type="ECO:0000259" key="6">
    <source>
        <dbReference type="Pfam" id="PF04542"/>
    </source>
</evidence>
<dbReference type="SUPFAM" id="SSF88946">
    <property type="entry name" value="Sigma2 domain of RNA polymerase sigma factors"/>
    <property type="match status" value="1"/>
</dbReference>
<dbReference type="PANTHER" id="PTHR43133">
    <property type="entry name" value="RNA POLYMERASE ECF-TYPE SIGMA FACTO"/>
    <property type="match status" value="1"/>
</dbReference>
<evidence type="ECO:0000256" key="5">
    <source>
        <dbReference type="ARBA" id="ARBA00023163"/>
    </source>
</evidence>
<dbReference type="InterPro" id="IPR039425">
    <property type="entry name" value="RNA_pol_sigma-70-like"/>
</dbReference>
<dbReference type="PANTHER" id="PTHR43133:SF8">
    <property type="entry name" value="RNA POLYMERASE SIGMA FACTOR HI_1459-RELATED"/>
    <property type="match status" value="1"/>
</dbReference>
<dbReference type="GO" id="GO:0003677">
    <property type="term" value="F:DNA binding"/>
    <property type="evidence" value="ECO:0007669"/>
    <property type="project" value="UniProtKB-KW"/>
</dbReference>
<keyword evidence="4" id="KW-0238">DNA-binding</keyword>
<dbReference type="InterPro" id="IPR036388">
    <property type="entry name" value="WH-like_DNA-bd_sf"/>
</dbReference>
<dbReference type="Gene3D" id="1.10.10.10">
    <property type="entry name" value="Winged helix-like DNA-binding domain superfamily/Winged helix DNA-binding domain"/>
    <property type="match status" value="1"/>
</dbReference>
<dbReference type="STRING" id="485913.Krac_12397"/>
<evidence type="ECO:0000256" key="2">
    <source>
        <dbReference type="ARBA" id="ARBA00023015"/>
    </source>
</evidence>
<sequence>MAKTTYAYASAALVSLADDILLEHVGKGDQAAFEILMQRYSALLCKFVYTHISDYEQTRDIVQSVFMQLYMYVPKLRANWANQTSQAPLKSWLFQVAANRCTDELRKRRPLLFCELDVPLEDDENAWPYTIADTHPLPDEELERKEMRTALLRAILALSPRFRSIVLLRYQEELTFREIGRILGMPENTAKTYFQRARPLLRAALTSS</sequence>
<protein>
    <submittedName>
        <fullName evidence="8">RNA polymerase, sigma-24 subunit, ECF subfamily</fullName>
    </submittedName>
</protein>
<dbReference type="Gene3D" id="1.10.1740.10">
    <property type="match status" value="1"/>
</dbReference>
<dbReference type="InterPro" id="IPR014284">
    <property type="entry name" value="RNA_pol_sigma-70_dom"/>
</dbReference>
<evidence type="ECO:0000313" key="8">
    <source>
        <dbReference type="EMBL" id="EFH90762.1"/>
    </source>
</evidence>
<dbReference type="CDD" id="cd06171">
    <property type="entry name" value="Sigma70_r4"/>
    <property type="match status" value="1"/>
</dbReference>
<dbReference type="InParanoid" id="D6TGQ0"/>
<dbReference type="InterPro" id="IPR013325">
    <property type="entry name" value="RNA_pol_sigma_r2"/>
</dbReference>
<dbReference type="InterPro" id="IPR013324">
    <property type="entry name" value="RNA_pol_sigma_r3/r4-like"/>
</dbReference>
<evidence type="ECO:0000259" key="7">
    <source>
        <dbReference type="Pfam" id="PF08281"/>
    </source>
</evidence>
<evidence type="ECO:0000256" key="1">
    <source>
        <dbReference type="ARBA" id="ARBA00010641"/>
    </source>
</evidence>
<dbReference type="NCBIfam" id="TIGR02937">
    <property type="entry name" value="sigma70-ECF"/>
    <property type="match status" value="1"/>
</dbReference>
<comment type="caution">
    <text evidence="8">The sequence shown here is derived from an EMBL/GenBank/DDBJ whole genome shotgun (WGS) entry which is preliminary data.</text>
</comment>
<dbReference type="GO" id="GO:0006352">
    <property type="term" value="P:DNA-templated transcription initiation"/>
    <property type="evidence" value="ECO:0007669"/>
    <property type="project" value="InterPro"/>
</dbReference>
<gene>
    <name evidence="8" type="ORF">Krac_12397</name>
</gene>
<dbReference type="RefSeq" id="WP_007908408.1">
    <property type="nucleotide sequence ID" value="NZ_ADVG01000001.1"/>
</dbReference>
<dbReference type="SUPFAM" id="SSF88659">
    <property type="entry name" value="Sigma3 and sigma4 domains of RNA polymerase sigma factors"/>
    <property type="match status" value="1"/>
</dbReference>
<proteinExistence type="inferred from homology"/>
<dbReference type="Pfam" id="PF08281">
    <property type="entry name" value="Sigma70_r4_2"/>
    <property type="match status" value="1"/>
</dbReference>
<dbReference type="InterPro" id="IPR007627">
    <property type="entry name" value="RNA_pol_sigma70_r2"/>
</dbReference>
<dbReference type="EMBL" id="ADVG01000001">
    <property type="protein sequence ID" value="EFH90762.1"/>
    <property type="molecule type" value="Genomic_DNA"/>
</dbReference>
<name>D6TGQ0_KTERA</name>
<evidence type="ECO:0000256" key="4">
    <source>
        <dbReference type="ARBA" id="ARBA00023125"/>
    </source>
</evidence>
<evidence type="ECO:0000256" key="3">
    <source>
        <dbReference type="ARBA" id="ARBA00023082"/>
    </source>
</evidence>
<dbReference type="GO" id="GO:0016987">
    <property type="term" value="F:sigma factor activity"/>
    <property type="evidence" value="ECO:0007669"/>
    <property type="project" value="UniProtKB-KW"/>
</dbReference>
<reference evidence="8 9" key="1">
    <citation type="journal article" date="2011" name="Stand. Genomic Sci.">
        <title>Non-contiguous finished genome sequence and contextual data of the filamentous soil bacterium Ktedonobacter racemifer type strain (SOSP1-21).</title>
        <authorList>
            <person name="Chang Y.J."/>
            <person name="Land M."/>
            <person name="Hauser L."/>
            <person name="Chertkov O."/>
            <person name="Del Rio T.G."/>
            <person name="Nolan M."/>
            <person name="Copeland A."/>
            <person name="Tice H."/>
            <person name="Cheng J.F."/>
            <person name="Lucas S."/>
            <person name="Han C."/>
            <person name="Goodwin L."/>
            <person name="Pitluck S."/>
            <person name="Ivanova N."/>
            <person name="Ovchinikova G."/>
            <person name="Pati A."/>
            <person name="Chen A."/>
            <person name="Palaniappan K."/>
            <person name="Mavromatis K."/>
            <person name="Liolios K."/>
            <person name="Brettin T."/>
            <person name="Fiebig A."/>
            <person name="Rohde M."/>
            <person name="Abt B."/>
            <person name="Goker M."/>
            <person name="Detter J.C."/>
            <person name="Woyke T."/>
            <person name="Bristow J."/>
            <person name="Eisen J.A."/>
            <person name="Markowitz V."/>
            <person name="Hugenholtz P."/>
            <person name="Kyrpides N.C."/>
            <person name="Klenk H.P."/>
            <person name="Lapidus A."/>
        </authorList>
    </citation>
    <scope>NUCLEOTIDE SEQUENCE [LARGE SCALE GENOMIC DNA]</scope>
    <source>
        <strain evidence="9">DSM 44963</strain>
    </source>
</reference>
<dbReference type="InterPro" id="IPR013249">
    <property type="entry name" value="RNA_pol_sigma70_r4_t2"/>
</dbReference>
<evidence type="ECO:0000313" key="9">
    <source>
        <dbReference type="Proteomes" id="UP000004508"/>
    </source>
</evidence>
<keyword evidence="9" id="KW-1185">Reference proteome</keyword>
<dbReference type="eggNOG" id="COG1595">
    <property type="taxonomic scope" value="Bacteria"/>
</dbReference>